<evidence type="ECO:0000256" key="1">
    <source>
        <dbReference type="SAM" id="MobiDB-lite"/>
    </source>
</evidence>
<evidence type="ECO:0000313" key="2">
    <source>
        <dbReference type="EMBL" id="KAF5942497.1"/>
    </source>
</evidence>
<evidence type="ECO:0000313" key="3">
    <source>
        <dbReference type="Proteomes" id="UP000593564"/>
    </source>
</evidence>
<organism evidence="2 3">
    <name type="scientific">Camellia sinensis</name>
    <name type="common">Tea plant</name>
    <name type="synonym">Thea sinensis</name>
    <dbReference type="NCBI Taxonomy" id="4442"/>
    <lineage>
        <taxon>Eukaryota</taxon>
        <taxon>Viridiplantae</taxon>
        <taxon>Streptophyta</taxon>
        <taxon>Embryophyta</taxon>
        <taxon>Tracheophyta</taxon>
        <taxon>Spermatophyta</taxon>
        <taxon>Magnoliopsida</taxon>
        <taxon>eudicotyledons</taxon>
        <taxon>Gunneridae</taxon>
        <taxon>Pentapetalae</taxon>
        <taxon>asterids</taxon>
        <taxon>Ericales</taxon>
        <taxon>Theaceae</taxon>
        <taxon>Camellia</taxon>
    </lineage>
</organism>
<comment type="caution">
    <text evidence="2">The sequence shown here is derived from an EMBL/GenBank/DDBJ whole genome shotgun (WGS) entry which is preliminary data.</text>
</comment>
<reference evidence="3" key="1">
    <citation type="journal article" date="2020" name="Nat. Commun.">
        <title>Genome assembly of wild tea tree DASZ reveals pedigree and selection history of tea varieties.</title>
        <authorList>
            <person name="Zhang W."/>
            <person name="Zhang Y."/>
            <person name="Qiu H."/>
            <person name="Guo Y."/>
            <person name="Wan H."/>
            <person name="Zhang X."/>
            <person name="Scossa F."/>
            <person name="Alseekh S."/>
            <person name="Zhang Q."/>
            <person name="Wang P."/>
            <person name="Xu L."/>
            <person name="Schmidt M.H."/>
            <person name="Jia X."/>
            <person name="Li D."/>
            <person name="Zhu A."/>
            <person name="Guo F."/>
            <person name="Chen W."/>
            <person name="Ni D."/>
            <person name="Usadel B."/>
            <person name="Fernie A.R."/>
            <person name="Wen W."/>
        </authorList>
    </citation>
    <scope>NUCLEOTIDE SEQUENCE [LARGE SCALE GENOMIC DNA]</scope>
    <source>
        <strain evidence="3">cv. G240</strain>
    </source>
</reference>
<dbReference type="Proteomes" id="UP000593564">
    <property type="component" value="Unassembled WGS sequence"/>
</dbReference>
<sequence length="189" mass="21374">MAESSGRGAKKGPDTVITAPKKKVTEMMFESGVPLFKNTNDNKKKEISENNNNKINNKKKKISPVGGERFRFRISTASTVCTGSISLISISSESLISISKLHRHHHLHQRAHVQACVPDVLKVALHCLDNLIDSDGSLRALRTKIANFLANNLNRNWPRDLYEKMECILFQWVLEMMINAWKMTLFLKG</sequence>
<keyword evidence="3" id="KW-1185">Reference proteome</keyword>
<accession>A0A7J7GPT4</accession>
<protein>
    <submittedName>
        <fullName evidence="2">Uncharacterized protein</fullName>
    </submittedName>
</protein>
<dbReference type="EMBL" id="JACBKZ010000009">
    <property type="protein sequence ID" value="KAF5942497.1"/>
    <property type="molecule type" value="Genomic_DNA"/>
</dbReference>
<dbReference type="AlphaFoldDB" id="A0A7J7GPT4"/>
<proteinExistence type="predicted"/>
<reference evidence="2 3" key="2">
    <citation type="submission" date="2020-07" db="EMBL/GenBank/DDBJ databases">
        <title>Genome assembly of wild tea tree DASZ reveals pedigree and selection history of tea varieties.</title>
        <authorList>
            <person name="Zhang W."/>
        </authorList>
    </citation>
    <scope>NUCLEOTIDE SEQUENCE [LARGE SCALE GENOMIC DNA]</scope>
    <source>
        <strain evidence="3">cv. G240</strain>
        <tissue evidence="2">Leaf</tissue>
    </source>
</reference>
<name>A0A7J7GPT4_CAMSI</name>
<gene>
    <name evidence="2" type="ORF">HYC85_020139</name>
</gene>
<feature type="region of interest" description="Disordered" evidence="1">
    <location>
        <begin position="35"/>
        <end position="60"/>
    </location>
</feature>